<dbReference type="EMBL" id="JAUSTP010000042">
    <property type="protein sequence ID" value="MDQ0191415.1"/>
    <property type="molecule type" value="Genomic_DNA"/>
</dbReference>
<keyword evidence="3" id="KW-1185">Reference proteome</keyword>
<accession>A0ABT9XM98</accession>
<evidence type="ECO:0000256" key="1">
    <source>
        <dbReference type="SAM" id="MobiDB-lite"/>
    </source>
</evidence>
<feature type="region of interest" description="Disordered" evidence="1">
    <location>
        <begin position="56"/>
        <end position="83"/>
    </location>
</feature>
<gene>
    <name evidence="2" type="ORF">J2S03_003286</name>
</gene>
<keyword evidence="2" id="KW-0418">Kinase</keyword>
<keyword evidence="2" id="KW-0808">Transferase</keyword>
<dbReference type="Proteomes" id="UP001232973">
    <property type="component" value="Unassembled WGS sequence"/>
</dbReference>
<name>A0ABT9XM98_9BACL</name>
<reference evidence="2 3" key="1">
    <citation type="submission" date="2023-07" db="EMBL/GenBank/DDBJ databases">
        <title>Genomic Encyclopedia of Type Strains, Phase IV (KMG-IV): sequencing the most valuable type-strain genomes for metagenomic binning, comparative biology and taxonomic classification.</title>
        <authorList>
            <person name="Goeker M."/>
        </authorList>
    </citation>
    <scope>NUCLEOTIDE SEQUENCE [LARGE SCALE GENOMIC DNA]</scope>
    <source>
        <strain evidence="2 3">DSM 4006</strain>
    </source>
</reference>
<evidence type="ECO:0000313" key="2">
    <source>
        <dbReference type="EMBL" id="MDQ0191415.1"/>
    </source>
</evidence>
<feature type="compositionally biased region" description="Polar residues" evidence="1">
    <location>
        <begin position="61"/>
        <end position="78"/>
    </location>
</feature>
<organism evidence="2 3">
    <name type="scientific">Alicyclobacillus cycloheptanicus</name>
    <dbReference type="NCBI Taxonomy" id="1457"/>
    <lineage>
        <taxon>Bacteria</taxon>
        <taxon>Bacillati</taxon>
        <taxon>Bacillota</taxon>
        <taxon>Bacilli</taxon>
        <taxon>Bacillales</taxon>
        <taxon>Alicyclobacillaceae</taxon>
        <taxon>Alicyclobacillus</taxon>
    </lineage>
</organism>
<evidence type="ECO:0000313" key="3">
    <source>
        <dbReference type="Proteomes" id="UP001232973"/>
    </source>
</evidence>
<comment type="caution">
    <text evidence="2">The sequence shown here is derived from an EMBL/GenBank/DDBJ whole genome shotgun (WGS) entry which is preliminary data.</text>
</comment>
<dbReference type="GO" id="GO:0016301">
    <property type="term" value="F:kinase activity"/>
    <property type="evidence" value="ECO:0007669"/>
    <property type="project" value="UniProtKB-KW"/>
</dbReference>
<dbReference type="InterPro" id="IPR008928">
    <property type="entry name" value="6-hairpin_glycosidase_sf"/>
</dbReference>
<feature type="region of interest" description="Disordered" evidence="1">
    <location>
        <begin position="292"/>
        <end position="316"/>
    </location>
</feature>
<dbReference type="Gene3D" id="1.50.10.10">
    <property type="match status" value="2"/>
</dbReference>
<sequence>MRDAAHRVLETLRMSNGLYLASTSDAYRYVWIRDVCYISLAFLQSHPLSLTPQLQVAPERTPSTELQTSPRHPQSTHPQPDDRYEQTYHSMLDIFHQYRWKLDYHAEHRPREAFEYMHPRYHADTLRELEEPWGNAQNDAIGAFLYGIAIGLRHGKRMIRHEADCDLINQFIRYLTTLAFWEDADNGMWEENREIHASSIGACTAGLLALQPWFTVDWDVIRRGMTALYALLPRESASKDCDLAQLSLIYPYQLVPPDVARSIVARVESELLRDRGVIRYKGDQYYRRAEGEADHAQAHTGHPGAPGDPTGHAPTDHTEAEWCLGLPWLGLCWFTLGDHARALSYLSRTEQVMTRPGVLPELYYGGTDRPNPQTPLAWAVSMYIQLFDALAGLRGSTL</sequence>
<dbReference type="SUPFAM" id="SSF48208">
    <property type="entry name" value="Six-hairpin glycosidases"/>
    <property type="match status" value="1"/>
</dbReference>
<dbReference type="PANTHER" id="PTHR31616">
    <property type="entry name" value="TREHALASE"/>
    <property type="match status" value="1"/>
</dbReference>
<dbReference type="InterPro" id="IPR012341">
    <property type="entry name" value="6hp_glycosidase-like_sf"/>
</dbReference>
<protein>
    <submittedName>
        <fullName evidence="2">Phosphorylase kinase alpha/beta subunit</fullName>
    </submittedName>
</protein>
<proteinExistence type="predicted"/>
<dbReference type="RefSeq" id="WP_274456912.1">
    <property type="nucleotide sequence ID" value="NZ_CP067097.1"/>
</dbReference>
<dbReference type="PANTHER" id="PTHR31616:SF0">
    <property type="entry name" value="GLUCAN 1,4-ALPHA-GLUCOSIDASE"/>
    <property type="match status" value="1"/>
</dbReference>